<feature type="region of interest" description="Disordered" evidence="1">
    <location>
        <begin position="1"/>
        <end position="121"/>
    </location>
</feature>
<dbReference type="EMBL" id="MN739468">
    <property type="protein sequence ID" value="QHT06417.1"/>
    <property type="molecule type" value="Genomic_DNA"/>
</dbReference>
<reference evidence="2" key="1">
    <citation type="journal article" date="2020" name="Nature">
        <title>Giant virus diversity and host interactions through global metagenomics.</title>
        <authorList>
            <person name="Schulz F."/>
            <person name="Roux S."/>
            <person name="Paez-Espino D."/>
            <person name="Jungbluth S."/>
            <person name="Walsh D.A."/>
            <person name="Denef V.J."/>
            <person name="McMahon K.D."/>
            <person name="Konstantinidis K.T."/>
            <person name="Eloe-Fadrosh E.A."/>
            <person name="Kyrpides N.C."/>
            <person name="Woyke T."/>
        </authorList>
    </citation>
    <scope>NUCLEOTIDE SEQUENCE</scope>
    <source>
        <strain evidence="2">GVMAG-M-3300021425-30</strain>
    </source>
</reference>
<proteinExistence type="predicted"/>
<evidence type="ECO:0000256" key="1">
    <source>
        <dbReference type="SAM" id="MobiDB-lite"/>
    </source>
</evidence>
<feature type="compositionally biased region" description="Basic and acidic residues" evidence="1">
    <location>
        <begin position="9"/>
        <end position="22"/>
    </location>
</feature>
<evidence type="ECO:0000313" key="2">
    <source>
        <dbReference type="EMBL" id="QHT06417.1"/>
    </source>
</evidence>
<feature type="region of interest" description="Disordered" evidence="1">
    <location>
        <begin position="268"/>
        <end position="293"/>
    </location>
</feature>
<protein>
    <submittedName>
        <fullName evidence="2">Uncharacterized protein</fullName>
    </submittedName>
</protein>
<feature type="compositionally biased region" description="Basic and acidic residues" evidence="1">
    <location>
        <begin position="36"/>
        <end position="46"/>
    </location>
</feature>
<sequence>MNFNKNKRNKEQKNSRFSDLKTESNPFKSNNNSRDNSIDNSRDNSRNRSNSNTDGSYVPPSRKGRERGREKNRGNSFKGRNRRYTGVAPPVKEKVLPKIAPNVNDEESFPTLAPPITKENTNSSWSKKLEIAEKDENEIIEEKCESSEDESECVVEEEEGEKSWATIIKYQDPKVKKDDPKYIKPGWVRLSRCKKTGRFVHEYGEQRENPFYKELMEMRKRQIQMEWDKRMQEYEEYDEVMGYSDNYYYSWQADEIDAERELEARIARMEEEWEQEDNASDDGYSDEYDDYDY</sequence>
<dbReference type="AlphaFoldDB" id="A0A6C0CQC4"/>
<organism evidence="2">
    <name type="scientific">viral metagenome</name>
    <dbReference type="NCBI Taxonomy" id="1070528"/>
    <lineage>
        <taxon>unclassified sequences</taxon>
        <taxon>metagenomes</taxon>
        <taxon>organismal metagenomes</taxon>
    </lineage>
</organism>
<feature type="compositionally biased region" description="Acidic residues" evidence="1">
    <location>
        <begin position="271"/>
        <end position="293"/>
    </location>
</feature>
<accession>A0A6C0CQC4</accession>
<name>A0A6C0CQC4_9ZZZZ</name>